<dbReference type="EMBL" id="FNXT01000132">
    <property type="protein sequence ID" value="SZX61249.1"/>
    <property type="molecule type" value="Genomic_DNA"/>
</dbReference>
<evidence type="ECO:0008006" key="5">
    <source>
        <dbReference type="Google" id="ProtNLM"/>
    </source>
</evidence>
<accession>A0A383V918</accession>
<evidence type="ECO:0000256" key="2">
    <source>
        <dbReference type="SAM" id="SignalP"/>
    </source>
</evidence>
<keyword evidence="2" id="KW-0732">Signal</keyword>
<feature type="region of interest" description="Disordered" evidence="1">
    <location>
        <begin position="37"/>
        <end position="57"/>
    </location>
</feature>
<feature type="signal peptide" evidence="2">
    <location>
        <begin position="1"/>
        <end position="28"/>
    </location>
</feature>
<evidence type="ECO:0000313" key="4">
    <source>
        <dbReference type="Proteomes" id="UP000256970"/>
    </source>
</evidence>
<name>A0A383V918_TETOB</name>
<protein>
    <recommendedName>
        <fullName evidence="5">O-fucosyltransferase family protein</fullName>
    </recommendedName>
</protein>
<organism evidence="3 4">
    <name type="scientific">Tetradesmus obliquus</name>
    <name type="common">Green alga</name>
    <name type="synonym">Acutodesmus obliquus</name>
    <dbReference type="NCBI Taxonomy" id="3088"/>
    <lineage>
        <taxon>Eukaryota</taxon>
        <taxon>Viridiplantae</taxon>
        <taxon>Chlorophyta</taxon>
        <taxon>core chlorophytes</taxon>
        <taxon>Chlorophyceae</taxon>
        <taxon>CS clade</taxon>
        <taxon>Sphaeropleales</taxon>
        <taxon>Scenedesmaceae</taxon>
        <taxon>Tetradesmus</taxon>
    </lineage>
</organism>
<evidence type="ECO:0000313" key="3">
    <source>
        <dbReference type="EMBL" id="SZX61249.1"/>
    </source>
</evidence>
<evidence type="ECO:0000256" key="1">
    <source>
        <dbReference type="SAM" id="MobiDB-lite"/>
    </source>
</evidence>
<dbReference type="AlphaFoldDB" id="A0A383V918"/>
<feature type="chain" id="PRO_5016929634" description="O-fucosyltransferase family protein" evidence="2">
    <location>
        <begin position="29"/>
        <end position="414"/>
    </location>
</feature>
<proteinExistence type="predicted"/>
<keyword evidence="4" id="KW-1185">Reference proteome</keyword>
<gene>
    <name evidence="3" type="ORF">BQ4739_LOCUS1762</name>
</gene>
<sequence length="414" mass="46087">MAERVAGQLIRSLLVCCVLVSAASVVHGHWLTAIRSSSSSSRGTSSRGGSSRGGSWRRLAVQQQQTTEYGCPKFAIFEDPWVKANVALTYGLKIRDGLGSQTARMLGVYAIAHASGLQYHHSPFECIGHIGGAPHYRDARCDNLPESDLHKMRRIAKHIRLPSSSAVNASAWEQQYLFRADWDKLASVAAAALQAKQPTLVGLELTDEFISPCPDIFYHVPAWRPQKYLASQWATYNSSRPEQSWLLARARSFRIVVHMRRGDLSTASAAREMPASYYINVVKGLAQVLQQLQVDFTVEWFTEPSTNEKEHEDMQRVRQEIPNLTLVFDSDLLWTWQQMWSADAFIMSKSGYSFVPAVVNTKGIVIHAPALGIRKCKIACSPSHWFEPADESGALPEELVAAVRQKVGGSYVQQ</sequence>
<dbReference type="Proteomes" id="UP000256970">
    <property type="component" value="Unassembled WGS sequence"/>
</dbReference>
<reference evidence="3 4" key="1">
    <citation type="submission" date="2016-10" db="EMBL/GenBank/DDBJ databases">
        <authorList>
            <person name="Cai Z."/>
        </authorList>
    </citation>
    <scope>NUCLEOTIDE SEQUENCE [LARGE SCALE GENOMIC DNA]</scope>
</reference>